<dbReference type="EMBL" id="LACC01000004">
    <property type="protein sequence ID" value="KJZ49998.1"/>
    <property type="molecule type" value="Genomic_DNA"/>
</dbReference>
<comment type="caution">
    <text evidence="1">The sequence shown here is derived from an EMBL/GenBank/DDBJ whole genome shotgun (WGS) entry which is preliminary data.</text>
</comment>
<organism evidence="1 2">
    <name type="scientific">Pseudomonas fluorescens</name>
    <dbReference type="NCBI Taxonomy" id="294"/>
    <lineage>
        <taxon>Bacteria</taxon>
        <taxon>Pseudomonadati</taxon>
        <taxon>Pseudomonadota</taxon>
        <taxon>Gammaproteobacteria</taxon>
        <taxon>Pseudomonadales</taxon>
        <taxon>Pseudomonadaceae</taxon>
        <taxon>Pseudomonas</taxon>
    </lineage>
</organism>
<protein>
    <submittedName>
        <fullName evidence="1">Uncharacterized protein</fullName>
    </submittedName>
</protein>
<sequence>MEKRLVGATEGGVEEEETEAERNFIKHCGADQKARNFTLFFLQVKLKISRHARPRASARDNPQKLWITQWTTAFEPAQSPVEWGSQSN</sequence>
<dbReference type="AlphaFoldDB" id="A0A0F4TZZ4"/>
<evidence type="ECO:0000313" key="1">
    <source>
        <dbReference type="EMBL" id="KJZ49998.1"/>
    </source>
</evidence>
<accession>A0A0F4TZZ4</accession>
<dbReference type="Proteomes" id="UP000033588">
    <property type="component" value="Unassembled WGS sequence"/>
</dbReference>
<reference evidence="1 2" key="1">
    <citation type="submission" date="2015-03" db="EMBL/GenBank/DDBJ databases">
        <title>Comparative genomics of Pseudomonas insights into diversity of traits involved in vanlence and defense.</title>
        <authorList>
            <person name="Qin Y."/>
        </authorList>
    </citation>
    <scope>NUCLEOTIDE SEQUENCE [LARGE SCALE GENOMIC DNA]</scope>
    <source>
        <strain evidence="1 2">C8</strain>
    </source>
</reference>
<gene>
    <name evidence="1" type="ORF">VC35_02620</name>
</gene>
<dbReference type="PATRIC" id="fig|294.132.peg.4533"/>
<evidence type="ECO:0000313" key="2">
    <source>
        <dbReference type="Proteomes" id="UP000033588"/>
    </source>
</evidence>
<proteinExistence type="predicted"/>
<name>A0A0F4TZZ4_PSEFL</name>